<comment type="subcellular location">
    <subcellularLocation>
        <location evidence="1">Membrane</location>
        <topology evidence="1">Multi-pass membrane protein</topology>
    </subcellularLocation>
</comment>
<feature type="transmembrane region" description="Helical" evidence="8">
    <location>
        <begin position="257"/>
        <end position="273"/>
    </location>
</feature>
<feature type="transmembrane region" description="Helical" evidence="8">
    <location>
        <begin position="399"/>
        <end position="420"/>
    </location>
</feature>
<feature type="transmembrane region" description="Helical" evidence="8">
    <location>
        <begin position="648"/>
        <end position="666"/>
    </location>
</feature>
<dbReference type="GO" id="GO:0045492">
    <property type="term" value="P:xylan biosynthetic process"/>
    <property type="evidence" value="ECO:0007669"/>
    <property type="project" value="TreeGrafter"/>
</dbReference>
<feature type="transmembrane region" description="Helical" evidence="8">
    <location>
        <begin position="511"/>
        <end position="527"/>
    </location>
</feature>
<protein>
    <recommendedName>
        <fullName evidence="9">Cas1p 10 TM acyl transferase domain-containing protein</fullName>
    </recommendedName>
</protein>
<gene>
    <name evidence="10" type="ORF">CTAYLR_003190</name>
</gene>
<comment type="caution">
    <text evidence="10">The sequence shown here is derived from an EMBL/GenBank/DDBJ whole genome shotgun (WGS) entry which is preliminary data.</text>
</comment>
<dbReference type="InterPro" id="IPR012419">
    <property type="entry name" value="Cas1_AcylTrans_dom"/>
</dbReference>
<evidence type="ECO:0000256" key="6">
    <source>
        <dbReference type="ARBA" id="ARBA00023136"/>
    </source>
</evidence>
<dbReference type="Pfam" id="PF07779">
    <property type="entry name" value="Cas1_AcylT"/>
    <property type="match status" value="1"/>
</dbReference>
<name>A0AAD7UB74_9STRA</name>
<accession>A0AAD7UB74</accession>
<organism evidence="10 11">
    <name type="scientific">Chrysophaeum taylorii</name>
    <dbReference type="NCBI Taxonomy" id="2483200"/>
    <lineage>
        <taxon>Eukaryota</taxon>
        <taxon>Sar</taxon>
        <taxon>Stramenopiles</taxon>
        <taxon>Ochrophyta</taxon>
        <taxon>Pelagophyceae</taxon>
        <taxon>Pelagomonadales</taxon>
        <taxon>Pelagomonadaceae</taxon>
        <taxon>Chrysophaeum</taxon>
    </lineage>
</organism>
<feature type="domain" description="Cas1p 10 TM acyl transferase" evidence="9">
    <location>
        <begin position="283"/>
        <end position="690"/>
    </location>
</feature>
<sequence length="728" mass="81168">MTPRMREYLLAQPAAFPARVFAPIYRAATFSGRKLNWDSAYLDVSAAFRTFLDAARRPIFVAGHSQGAVHALRLLRDFDLGDRLVGAYCPGTATADHPGPFAPEVGGVALWNCVLDDCLLEDTLVGKFATAPPLVRLGGRELCVGPVYGWRPEDGSPVLYDDCYARRSVQGGFLRFYAATERHRNILPHFAPHHDRKGDAHAFDFHLVWGDVRVLARSQLEARRIGAIGAGAAAAAIATYCVVCLGERGIEHSPAQLGVAFLGIVVVAAWAAMETLEDAENVATFRSGAEFFAILFLVYACDRTDLFEKAPKIQDRTAFWSAWALACAVGLATVAPTKPRILARDQTEEWKGWMQLMFLLYHYFVEVELYNAIRVYIAAYVWMTGYGNFLYYQKTGNFGVVRVAQTLFRLNFLAFFACALLRNEYMLYYICPMHTLFTLLVWASLRIRTSVNATNKVVLKIILTLGATSLVYDTPLFGWVFGWCPILQFHDPLHPRFEPTHEWRFRSGLDRYVWVWGMACAAGLPLMERVFDASFGGKLAVAAVAGIAFGVWVAYVFRNDKYAYNALHPYTSFVPLTCFVVFRNLFPKLRGSYLRFFAALGKITLETYILQFHVWMKTTGLNGSPKFLLQLLPRSAAGESGAQDALDLAYFANFLAVTAIYLYISHRVFHITADLKDALIPTEPNKLYKAIALAFFAALFFYAAGYLAKKFLLSGGLLGPPPAGQSSS</sequence>
<keyword evidence="5 8" id="KW-1133">Transmembrane helix</keyword>
<feature type="transmembrane region" description="Helical" evidence="8">
    <location>
        <begin position="317"/>
        <end position="335"/>
    </location>
</feature>
<keyword evidence="7" id="KW-0325">Glycoprotein</keyword>
<dbReference type="GO" id="GO:0010411">
    <property type="term" value="P:xyloglucan metabolic process"/>
    <property type="evidence" value="ECO:0007669"/>
    <property type="project" value="TreeGrafter"/>
</dbReference>
<evidence type="ECO:0000256" key="7">
    <source>
        <dbReference type="ARBA" id="ARBA00023180"/>
    </source>
</evidence>
<evidence type="ECO:0000259" key="9">
    <source>
        <dbReference type="Pfam" id="PF07779"/>
    </source>
</evidence>
<feature type="transmembrane region" description="Helical" evidence="8">
    <location>
        <begin position="225"/>
        <end position="245"/>
    </location>
</feature>
<evidence type="ECO:0000256" key="4">
    <source>
        <dbReference type="ARBA" id="ARBA00022692"/>
    </source>
</evidence>
<evidence type="ECO:0000313" key="11">
    <source>
        <dbReference type="Proteomes" id="UP001230188"/>
    </source>
</evidence>
<feature type="transmembrane region" description="Helical" evidence="8">
    <location>
        <begin position="426"/>
        <end position="445"/>
    </location>
</feature>
<feature type="transmembrane region" description="Helical" evidence="8">
    <location>
        <begin position="687"/>
        <end position="708"/>
    </location>
</feature>
<feature type="transmembrane region" description="Helical" evidence="8">
    <location>
        <begin position="457"/>
        <end position="481"/>
    </location>
</feature>
<evidence type="ECO:0000256" key="2">
    <source>
        <dbReference type="ARBA" id="ARBA00010666"/>
    </source>
</evidence>
<dbReference type="AlphaFoldDB" id="A0AAD7UB74"/>
<feature type="transmembrane region" description="Helical" evidence="8">
    <location>
        <begin position="569"/>
        <end position="586"/>
    </location>
</feature>
<feature type="transmembrane region" description="Helical" evidence="8">
    <location>
        <begin position="593"/>
        <end position="616"/>
    </location>
</feature>
<proteinExistence type="inferred from homology"/>
<dbReference type="GO" id="GO:0016407">
    <property type="term" value="F:acetyltransferase activity"/>
    <property type="evidence" value="ECO:0007669"/>
    <property type="project" value="TreeGrafter"/>
</dbReference>
<reference evidence="10" key="1">
    <citation type="submission" date="2023-01" db="EMBL/GenBank/DDBJ databases">
        <title>Metagenome sequencing of chrysophaentin producing Chrysophaeum taylorii.</title>
        <authorList>
            <person name="Davison J."/>
            <person name="Bewley C."/>
        </authorList>
    </citation>
    <scope>NUCLEOTIDE SEQUENCE</scope>
    <source>
        <strain evidence="10">NIES-1699</strain>
    </source>
</reference>
<dbReference type="SUPFAM" id="SSF53474">
    <property type="entry name" value="alpha/beta-Hydrolases"/>
    <property type="match status" value="1"/>
</dbReference>
<dbReference type="PANTHER" id="PTHR13533:SF1">
    <property type="entry name" value="N-ACETYLNEURAMINATE 9-O-ACETYLTRANSFERASE"/>
    <property type="match status" value="1"/>
</dbReference>
<feature type="transmembrane region" description="Helical" evidence="8">
    <location>
        <begin position="285"/>
        <end position="301"/>
    </location>
</feature>
<dbReference type="Pfam" id="PF11288">
    <property type="entry name" value="DUF3089"/>
    <property type="match status" value="1"/>
</dbReference>
<dbReference type="InterPro" id="IPR021440">
    <property type="entry name" value="DUF3089"/>
</dbReference>
<evidence type="ECO:0000256" key="1">
    <source>
        <dbReference type="ARBA" id="ARBA00004141"/>
    </source>
</evidence>
<keyword evidence="3" id="KW-0808">Transferase</keyword>
<keyword evidence="11" id="KW-1185">Reference proteome</keyword>
<feature type="transmembrane region" description="Helical" evidence="8">
    <location>
        <begin position="539"/>
        <end position="557"/>
    </location>
</feature>
<dbReference type="GO" id="GO:0016020">
    <property type="term" value="C:membrane"/>
    <property type="evidence" value="ECO:0007669"/>
    <property type="project" value="UniProtKB-SubCell"/>
</dbReference>
<keyword evidence="6 8" id="KW-0472">Membrane</keyword>
<comment type="similarity">
    <text evidence="2">Belongs to the PC-esterase family. CASD1 subfamily.</text>
</comment>
<evidence type="ECO:0000313" key="10">
    <source>
        <dbReference type="EMBL" id="KAJ8601697.1"/>
    </source>
</evidence>
<dbReference type="InterPro" id="IPR029058">
    <property type="entry name" value="AB_hydrolase_fold"/>
</dbReference>
<evidence type="ECO:0000256" key="8">
    <source>
        <dbReference type="SAM" id="Phobius"/>
    </source>
</evidence>
<dbReference type="PANTHER" id="PTHR13533">
    <property type="entry name" value="N-ACETYLNEURAMINATE 9-O-ACETYLTRANSFERASE"/>
    <property type="match status" value="1"/>
</dbReference>
<evidence type="ECO:0000256" key="3">
    <source>
        <dbReference type="ARBA" id="ARBA00022679"/>
    </source>
</evidence>
<evidence type="ECO:0000256" key="5">
    <source>
        <dbReference type="ARBA" id="ARBA00022989"/>
    </source>
</evidence>
<dbReference type="EMBL" id="JAQMWT010000407">
    <property type="protein sequence ID" value="KAJ8601697.1"/>
    <property type="molecule type" value="Genomic_DNA"/>
</dbReference>
<feature type="transmembrane region" description="Helical" evidence="8">
    <location>
        <begin position="373"/>
        <end position="392"/>
    </location>
</feature>
<dbReference type="Gene3D" id="3.40.50.1820">
    <property type="entry name" value="alpha/beta hydrolase"/>
    <property type="match status" value="1"/>
</dbReference>
<keyword evidence="4 8" id="KW-0812">Transmembrane</keyword>
<dbReference type="GO" id="GO:0005794">
    <property type="term" value="C:Golgi apparatus"/>
    <property type="evidence" value="ECO:0007669"/>
    <property type="project" value="UniProtKB-ARBA"/>
</dbReference>
<dbReference type="Proteomes" id="UP001230188">
    <property type="component" value="Unassembled WGS sequence"/>
</dbReference>